<evidence type="ECO:0000259" key="4">
    <source>
        <dbReference type="PROSITE" id="PS51202"/>
    </source>
</evidence>
<feature type="region of interest" description="Disordered" evidence="1">
    <location>
        <begin position="641"/>
        <end position="670"/>
    </location>
</feature>
<keyword evidence="2" id="KW-1133">Transmembrane helix</keyword>
<dbReference type="AlphaFoldDB" id="A0A378X4M7"/>
<organism evidence="5 6">
    <name type="scientific">Nocardia africana</name>
    <dbReference type="NCBI Taxonomy" id="134964"/>
    <lineage>
        <taxon>Bacteria</taxon>
        <taxon>Bacillati</taxon>
        <taxon>Actinomycetota</taxon>
        <taxon>Actinomycetes</taxon>
        <taxon>Mycobacteriales</taxon>
        <taxon>Nocardiaceae</taxon>
        <taxon>Nocardia</taxon>
    </lineage>
</organism>
<dbReference type="Gene3D" id="3.30.70.1450">
    <property type="entry name" value="Regulator of K+ conductance, C-terminal domain"/>
    <property type="match status" value="1"/>
</dbReference>
<feature type="domain" description="RCK C-terminal" evidence="4">
    <location>
        <begin position="458"/>
        <end position="542"/>
    </location>
</feature>
<evidence type="ECO:0000313" key="6">
    <source>
        <dbReference type="Proteomes" id="UP000255082"/>
    </source>
</evidence>
<dbReference type="Pfam" id="PF02254">
    <property type="entry name" value="TrkA_N"/>
    <property type="match status" value="2"/>
</dbReference>
<feature type="transmembrane region" description="Helical" evidence="2">
    <location>
        <begin position="279"/>
        <end position="304"/>
    </location>
</feature>
<protein>
    <submittedName>
        <fullName evidence="5">Potassium transporter peripheral membrane component</fullName>
    </submittedName>
</protein>
<dbReference type="GO" id="GO:0006813">
    <property type="term" value="P:potassium ion transport"/>
    <property type="evidence" value="ECO:0007669"/>
    <property type="project" value="InterPro"/>
</dbReference>
<feature type="transmembrane region" description="Helical" evidence="2">
    <location>
        <begin position="227"/>
        <end position="248"/>
    </location>
</feature>
<dbReference type="InterPro" id="IPR006037">
    <property type="entry name" value="RCK_C"/>
</dbReference>
<evidence type="ECO:0000256" key="2">
    <source>
        <dbReference type="SAM" id="Phobius"/>
    </source>
</evidence>
<feature type="domain" description="RCK N-terminal" evidence="3">
    <location>
        <begin position="319"/>
        <end position="440"/>
    </location>
</feature>
<evidence type="ECO:0000259" key="3">
    <source>
        <dbReference type="PROSITE" id="PS51201"/>
    </source>
</evidence>
<gene>
    <name evidence="5" type="ORF">NCTC13184_06937</name>
</gene>
<dbReference type="EMBL" id="UGRU01000001">
    <property type="protein sequence ID" value="SUA48388.1"/>
    <property type="molecule type" value="Genomic_DNA"/>
</dbReference>
<dbReference type="PANTHER" id="PTHR43833:SF11">
    <property type="entry name" value="VOLTAGE-GATED POTASSIUM CHANNEL KCH"/>
    <property type="match status" value="1"/>
</dbReference>
<dbReference type="PROSITE" id="PS51202">
    <property type="entry name" value="RCK_C"/>
    <property type="match status" value="1"/>
</dbReference>
<dbReference type="OrthoDB" id="440986at2"/>
<dbReference type="SUPFAM" id="SSF51735">
    <property type="entry name" value="NAD(P)-binding Rossmann-fold domains"/>
    <property type="match status" value="2"/>
</dbReference>
<reference evidence="5 6" key="1">
    <citation type="submission" date="2018-06" db="EMBL/GenBank/DDBJ databases">
        <authorList>
            <consortium name="Pathogen Informatics"/>
            <person name="Doyle S."/>
        </authorList>
    </citation>
    <scope>NUCLEOTIDE SEQUENCE [LARGE SCALE GENOMIC DNA]</scope>
    <source>
        <strain evidence="5 6">NCTC13184</strain>
    </source>
</reference>
<name>A0A378X4M7_9NOCA</name>
<proteinExistence type="predicted"/>
<accession>A0A378X4M7</accession>
<keyword evidence="2" id="KW-0812">Transmembrane</keyword>
<evidence type="ECO:0000256" key="1">
    <source>
        <dbReference type="SAM" id="MobiDB-lite"/>
    </source>
</evidence>
<dbReference type="PANTHER" id="PTHR43833">
    <property type="entry name" value="POTASSIUM CHANNEL PROTEIN 2-RELATED-RELATED"/>
    <property type="match status" value="1"/>
</dbReference>
<dbReference type="InterPro" id="IPR003148">
    <property type="entry name" value="RCK_N"/>
</dbReference>
<keyword evidence="2" id="KW-0472">Membrane</keyword>
<dbReference type="InterPro" id="IPR050721">
    <property type="entry name" value="Trk_Ktr_HKT_K-transport"/>
</dbReference>
<dbReference type="PROSITE" id="PS51201">
    <property type="entry name" value="RCK_N"/>
    <property type="match status" value="1"/>
</dbReference>
<dbReference type="Gene3D" id="3.40.50.720">
    <property type="entry name" value="NAD(P)-binding Rossmann-like Domain"/>
    <property type="match status" value="2"/>
</dbReference>
<dbReference type="Proteomes" id="UP000255082">
    <property type="component" value="Unassembled WGS sequence"/>
</dbReference>
<dbReference type="RefSeq" id="WP_062968919.1">
    <property type="nucleotide sequence ID" value="NZ_JAJFOE010000002.1"/>
</dbReference>
<dbReference type="InterPro" id="IPR036291">
    <property type="entry name" value="NAD(P)-bd_dom_sf"/>
</dbReference>
<evidence type="ECO:0000313" key="5">
    <source>
        <dbReference type="EMBL" id="SUA48388.1"/>
    </source>
</evidence>
<dbReference type="InterPro" id="IPR036721">
    <property type="entry name" value="RCK_C_sf"/>
</dbReference>
<sequence>MHVSPGGGQSPTYVVCGDNPLVHQLALQLTARFPDATVTAVLPNRNGSYVPQLEKVERVRILCAERLDETVLRAAGVEGALALALVDQADVENFHAALRAHELNPRIRLVIRMFNTGLGFRIRRLFSDCVVLSISEMAAPSFIAAALGEKAQDYLRLGERTLYVAAVGDAPPDRVVSGLAGGPEGIALRSPHAPADRVLALAGRVPYSPGARRRWLNQLRYLVRHDLIRLLLVMLIIIAAVCVMMVLIGNSWGTAVYETLLDSAGAAQPEPARDPLFKILQLGVVFTGLAMTPVVTALVVGGVLRAQLSEYSIDPSRMENHVVVAGVGNVGMRVVEQLRDLGVPVVGLDYDENARGIALARSLGVPVVIGQATWEDTLRAVGVPKARALVLLTSSDAVNLEAAMLGQSYRDDLRVVLRVSDDDLADRVQRSLGKAVVRSVFQLAADGFAAAVVERRVIATLTIGQATLLVAEVPVEPGSALIGLRIADLGSAEHTRVIAVQPAAGDAPEWQPSAQRVLAAGNQLVVVATRLGLGELLERSCAPAVDDTARQAIAAAEELVADAAEELVADTVKEPVADAAEELVADAVEESVGDAADGFVANADGVVGATADGVVGAEVDGVVEAEVDGIADVGGVGVVEGPTGAAEGLARRETGQRAANGSAEPDAVDS</sequence>
<dbReference type="GO" id="GO:0008324">
    <property type="term" value="F:monoatomic cation transmembrane transporter activity"/>
    <property type="evidence" value="ECO:0007669"/>
    <property type="project" value="InterPro"/>
</dbReference>
<dbReference type="SUPFAM" id="SSF116726">
    <property type="entry name" value="TrkA C-terminal domain-like"/>
    <property type="match status" value="1"/>
</dbReference>